<proteinExistence type="predicted"/>
<gene>
    <name evidence="1" type="ORF">FP2506_17034</name>
</gene>
<dbReference type="Proteomes" id="UP000004310">
    <property type="component" value="Unassembled WGS sequence"/>
</dbReference>
<comment type="caution">
    <text evidence="1">The sequence shown here is derived from an EMBL/GenBank/DDBJ whole genome shotgun (WGS) entry which is preliminary data.</text>
</comment>
<reference evidence="1 2" key="1">
    <citation type="journal article" date="2010" name="J. Bacteriol.">
        <title>Genome sequence of Fulvimarina pelagi HTCC2506T, a Mn(II)-oxidizing alphaproteobacterium possessing an aerobic anoxygenic photosynthetic gene cluster and Xanthorhodopsin.</title>
        <authorList>
            <person name="Kang I."/>
            <person name="Oh H.M."/>
            <person name="Lim S.I."/>
            <person name="Ferriera S."/>
            <person name="Giovannoni S.J."/>
            <person name="Cho J.C."/>
        </authorList>
    </citation>
    <scope>NUCLEOTIDE SEQUENCE [LARGE SCALE GENOMIC DNA]</scope>
    <source>
        <strain evidence="1 2">HTCC2506</strain>
    </source>
</reference>
<dbReference type="EMBL" id="AATP01000002">
    <property type="protein sequence ID" value="EAU42158.1"/>
    <property type="molecule type" value="Genomic_DNA"/>
</dbReference>
<organism evidence="1 2">
    <name type="scientific">Fulvimarina pelagi HTCC2506</name>
    <dbReference type="NCBI Taxonomy" id="314231"/>
    <lineage>
        <taxon>Bacteria</taxon>
        <taxon>Pseudomonadati</taxon>
        <taxon>Pseudomonadota</taxon>
        <taxon>Alphaproteobacteria</taxon>
        <taxon>Hyphomicrobiales</taxon>
        <taxon>Aurantimonadaceae</taxon>
        <taxon>Fulvimarina</taxon>
    </lineage>
</organism>
<protein>
    <submittedName>
        <fullName evidence="1">Uncharacterized protein</fullName>
    </submittedName>
</protein>
<name>Q0G2M3_9HYPH</name>
<accession>Q0G2M3</accession>
<dbReference type="HOGENOM" id="CLU_3153151_0_0_5"/>
<evidence type="ECO:0000313" key="1">
    <source>
        <dbReference type="EMBL" id="EAU42158.1"/>
    </source>
</evidence>
<evidence type="ECO:0000313" key="2">
    <source>
        <dbReference type="Proteomes" id="UP000004310"/>
    </source>
</evidence>
<keyword evidence="2" id="KW-1185">Reference proteome</keyword>
<dbReference type="AlphaFoldDB" id="Q0G2M3"/>
<sequence length="48" mass="5177">MACGDVFPAIATLAADIRNTMPKGLIVLVAANRQMLRAAEFRSQDLCL</sequence>